<evidence type="ECO:0000313" key="2">
    <source>
        <dbReference type="EMBL" id="NSJ49542.1"/>
    </source>
</evidence>
<sequence>MIYKRYKDADKLIVDADGLKLSDDALVLIYHEDKWYDDVLIDLEGQAVSFEKLKPYIIFAAKNLAEMDVIAQKYSALHGDGRFVDGYEVTYVFLDAPDRIRLRYCGINQNCFLYFQYVRTSQPFRTYLVIRFST</sequence>
<gene>
    <name evidence="2" type="ORF">G5B36_12650</name>
    <name evidence="1" type="ORF">L0N08_03905</name>
</gene>
<organism evidence="1 4">
    <name type="scientific">Enterocloster aldenensis</name>
    <dbReference type="NCBI Taxonomy" id="358742"/>
    <lineage>
        <taxon>Bacteria</taxon>
        <taxon>Bacillati</taxon>
        <taxon>Bacillota</taxon>
        <taxon>Clostridia</taxon>
        <taxon>Lachnospirales</taxon>
        <taxon>Lachnospiraceae</taxon>
        <taxon>Enterocloster</taxon>
    </lineage>
</organism>
<dbReference type="EMBL" id="JAKNGE010000004">
    <property type="protein sequence ID" value="MCG4744551.1"/>
    <property type="molecule type" value="Genomic_DNA"/>
</dbReference>
<reference evidence="1" key="3">
    <citation type="submission" date="2022-01" db="EMBL/GenBank/DDBJ databases">
        <title>Collection of gut derived symbiotic bacterial strains cultured from healthy donors.</title>
        <authorList>
            <person name="Lin H."/>
            <person name="Kohout C."/>
            <person name="Waligurski E."/>
            <person name="Pamer E.G."/>
        </authorList>
    </citation>
    <scope>NUCLEOTIDE SEQUENCE</scope>
    <source>
        <strain evidence="1">DFI.6.55</strain>
    </source>
</reference>
<dbReference type="EMBL" id="JAAITT010000016">
    <property type="protein sequence ID" value="NSJ49542.1"/>
    <property type="molecule type" value="Genomic_DNA"/>
</dbReference>
<dbReference type="Proteomes" id="UP001299608">
    <property type="component" value="Unassembled WGS sequence"/>
</dbReference>
<evidence type="ECO:0000313" key="3">
    <source>
        <dbReference type="Proteomes" id="UP000669239"/>
    </source>
</evidence>
<evidence type="ECO:0000313" key="1">
    <source>
        <dbReference type="EMBL" id="MCG4744551.1"/>
    </source>
</evidence>
<protein>
    <recommendedName>
        <fullName evidence="5">DUF4313 domain-containing protein</fullName>
    </recommendedName>
</protein>
<keyword evidence="3" id="KW-1185">Reference proteome</keyword>
<reference evidence="2" key="2">
    <citation type="submission" date="2020-02" db="EMBL/GenBank/DDBJ databases">
        <authorList>
            <person name="Littmann E."/>
            <person name="Sorbara M."/>
        </authorList>
    </citation>
    <scope>NUCLEOTIDE SEQUENCE</scope>
    <source>
        <strain evidence="2">MSK.1.17</strain>
    </source>
</reference>
<dbReference type="RefSeq" id="WP_165642252.1">
    <property type="nucleotide sequence ID" value="NZ_JAAITT010000016.1"/>
</dbReference>
<dbReference type="Proteomes" id="UP000669239">
    <property type="component" value="Unassembled WGS sequence"/>
</dbReference>
<name>A0AAW5BTL3_9FIRM</name>
<dbReference type="AlphaFoldDB" id="A0AAW5BTL3"/>
<proteinExistence type="predicted"/>
<evidence type="ECO:0008006" key="5">
    <source>
        <dbReference type="Google" id="ProtNLM"/>
    </source>
</evidence>
<evidence type="ECO:0000313" key="4">
    <source>
        <dbReference type="Proteomes" id="UP001299608"/>
    </source>
</evidence>
<reference evidence="2 3" key="1">
    <citation type="journal article" date="2020" name="Cell Host Microbe">
        <title>Functional and Genomic Variation between Human-Derived Isolates of Lachnospiraceae Reveals Inter- and Intra-Species Diversity.</title>
        <authorList>
            <person name="Sorbara M.T."/>
            <person name="Littmann E.R."/>
            <person name="Fontana E."/>
            <person name="Moody T.U."/>
            <person name="Kohout C.E."/>
            <person name="Gjonbalaj M."/>
            <person name="Eaton V."/>
            <person name="Seok R."/>
            <person name="Leiner I.M."/>
            <person name="Pamer E.G."/>
        </authorList>
    </citation>
    <scope>NUCLEOTIDE SEQUENCE [LARGE SCALE GENOMIC DNA]</scope>
    <source>
        <strain evidence="2 3">MSK.1.17</strain>
    </source>
</reference>
<accession>A0AAW5BTL3</accession>
<comment type="caution">
    <text evidence="1">The sequence shown here is derived from an EMBL/GenBank/DDBJ whole genome shotgun (WGS) entry which is preliminary data.</text>
</comment>